<comment type="caution">
    <text evidence="1">The sequence shown here is derived from an EMBL/GenBank/DDBJ whole genome shotgun (WGS) entry which is preliminary data.</text>
</comment>
<proteinExistence type="predicted"/>
<dbReference type="EMBL" id="CAJOBI010022503">
    <property type="protein sequence ID" value="CAF4225234.1"/>
    <property type="molecule type" value="Genomic_DNA"/>
</dbReference>
<dbReference type="EMBL" id="CAJOBH010289412">
    <property type="protein sequence ID" value="CAF5179253.1"/>
    <property type="molecule type" value="Genomic_DNA"/>
</dbReference>
<dbReference type="Proteomes" id="UP000676336">
    <property type="component" value="Unassembled WGS sequence"/>
</dbReference>
<dbReference type="AlphaFoldDB" id="A0A8S2SWR6"/>
<organism evidence="1 3">
    <name type="scientific">Rotaria magnacalcarata</name>
    <dbReference type="NCBI Taxonomy" id="392030"/>
    <lineage>
        <taxon>Eukaryota</taxon>
        <taxon>Metazoa</taxon>
        <taxon>Spiralia</taxon>
        <taxon>Gnathifera</taxon>
        <taxon>Rotifera</taxon>
        <taxon>Eurotatoria</taxon>
        <taxon>Bdelloidea</taxon>
        <taxon>Philodinida</taxon>
        <taxon>Philodinidae</taxon>
        <taxon>Rotaria</taxon>
    </lineage>
</organism>
<dbReference type="Proteomes" id="UP000681967">
    <property type="component" value="Unassembled WGS sequence"/>
</dbReference>
<feature type="non-terminal residue" evidence="1">
    <location>
        <position position="59"/>
    </location>
</feature>
<accession>A0A8S2SWR6</accession>
<evidence type="ECO:0000313" key="1">
    <source>
        <dbReference type="EMBL" id="CAF4225234.1"/>
    </source>
</evidence>
<protein>
    <submittedName>
        <fullName evidence="1">Uncharacterized protein</fullName>
    </submittedName>
</protein>
<name>A0A8S2SWR6_9BILA</name>
<reference evidence="1" key="1">
    <citation type="submission" date="2021-02" db="EMBL/GenBank/DDBJ databases">
        <authorList>
            <person name="Nowell W R."/>
        </authorList>
    </citation>
    <scope>NUCLEOTIDE SEQUENCE</scope>
</reference>
<gene>
    <name evidence="2" type="ORF">BYL167_LOCUS78698</name>
    <name evidence="1" type="ORF">SMN809_LOCUS22898</name>
</gene>
<sequence length="59" mass="6509">MLLRLTSRFFVSSSLLPSTSTLIPSRLANTFIDEQYIRENSPSTNQSISSKILQGSSST</sequence>
<evidence type="ECO:0000313" key="2">
    <source>
        <dbReference type="EMBL" id="CAF5179253.1"/>
    </source>
</evidence>
<evidence type="ECO:0000313" key="3">
    <source>
        <dbReference type="Proteomes" id="UP000676336"/>
    </source>
</evidence>